<dbReference type="InterPro" id="IPR020846">
    <property type="entry name" value="MFS_dom"/>
</dbReference>
<feature type="transmembrane region" description="Helical" evidence="6">
    <location>
        <begin position="137"/>
        <end position="163"/>
    </location>
</feature>
<evidence type="ECO:0000259" key="7">
    <source>
        <dbReference type="PROSITE" id="PS50850"/>
    </source>
</evidence>
<feature type="transmembrane region" description="Helical" evidence="6">
    <location>
        <begin position="299"/>
        <end position="319"/>
    </location>
</feature>
<sequence>MKKSIYAKTGFTLFALFFASVLAFLDRQLLNILVRPIRTDIGISDVEFSLLQGIAFALVYSVAAFPMAYLADRFSRKKVILISILAWSVMTVAFGLASSFSMLLLARIGLALGEAGLSPASISILRQIYPPERQSFAVAILTISVYIGGGISMTIGGPALAALETHAEAIPFGLAPWRVLFIGCGILGALGLAFLTLMPEYKHAPQAQGKTSLSAFFKLLKLKRARALAYLAAITGLSALLYAVMAWTPAMFMRSHGWSEQQTGLAYGIAFITGGVIGALGGGKLVGRLVKHGPDNATVIVIRYAAILLGVSTILSAVVSSGYTALIFASTAMVGVGTAISLGAFGFQALFPQQFSARAVAIYLLIPGTLGASLGPSSIPVIEQFLAHEKGTGMALAVFAGMMALWSTFWLSAFLRFPHVAHEDTISEA</sequence>
<evidence type="ECO:0000313" key="9">
    <source>
        <dbReference type="Proteomes" id="UP001595444"/>
    </source>
</evidence>
<feature type="transmembrane region" description="Helical" evidence="6">
    <location>
        <begin position="325"/>
        <end position="347"/>
    </location>
</feature>
<keyword evidence="3 6" id="KW-0812">Transmembrane</keyword>
<evidence type="ECO:0000256" key="5">
    <source>
        <dbReference type="ARBA" id="ARBA00023136"/>
    </source>
</evidence>
<dbReference type="Pfam" id="PF07690">
    <property type="entry name" value="MFS_1"/>
    <property type="match status" value="1"/>
</dbReference>
<protein>
    <submittedName>
        <fullName evidence="8">MFS transporter</fullName>
    </submittedName>
</protein>
<dbReference type="InterPro" id="IPR044770">
    <property type="entry name" value="MFS_spinster-like"/>
</dbReference>
<feature type="transmembrane region" description="Helical" evidence="6">
    <location>
        <begin position="394"/>
        <end position="415"/>
    </location>
</feature>
<feature type="transmembrane region" description="Helical" evidence="6">
    <location>
        <begin position="265"/>
        <end position="287"/>
    </location>
</feature>
<feature type="transmembrane region" description="Helical" evidence="6">
    <location>
        <begin position="49"/>
        <end position="70"/>
    </location>
</feature>
<feature type="transmembrane region" description="Helical" evidence="6">
    <location>
        <begin position="104"/>
        <end position="125"/>
    </location>
</feature>
<feature type="domain" description="Major facilitator superfamily (MFS) profile" evidence="7">
    <location>
        <begin position="12"/>
        <end position="421"/>
    </location>
</feature>
<name>A0ABV7D763_9PROT</name>
<keyword evidence="4 6" id="KW-1133">Transmembrane helix</keyword>
<gene>
    <name evidence="8" type="ORF">ACFOKA_13090</name>
</gene>
<keyword evidence="5 6" id="KW-0472">Membrane</keyword>
<keyword evidence="2" id="KW-0813">Transport</keyword>
<feature type="transmembrane region" description="Helical" evidence="6">
    <location>
        <begin position="359"/>
        <end position="382"/>
    </location>
</feature>
<dbReference type="PANTHER" id="PTHR23505:SF79">
    <property type="entry name" value="PROTEIN SPINSTER"/>
    <property type="match status" value="1"/>
</dbReference>
<comment type="caution">
    <text evidence="8">The sequence shown here is derived from an EMBL/GenBank/DDBJ whole genome shotgun (WGS) entry which is preliminary data.</text>
</comment>
<evidence type="ECO:0000256" key="4">
    <source>
        <dbReference type="ARBA" id="ARBA00022989"/>
    </source>
</evidence>
<dbReference type="PROSITE" id="PS50850">
    <property type="entry name" value="MFS"/>
    <property type="match status" value="1"/>
</dbReference>
<dbReference type="InterPro" id="IPR011701">
    <property type="entry name" value="MFS"/>
</dbReference>
<dbReference type="SUPFAM" id="SSF103473">
    <property type="entry name" value="MFS general substrate transporter"/>
    <property type="match status" value="1"/>
</dbReference>
<dbReference type="Proteomes" id="UP001595444">
    <property type="component" value="Unassembled WGS sequence"/>
</dbReference>
<evidence type="ECO:0000256" key="1">
    <source>
        <dbReference type="ARBA" id="ARBA00004141"/>
    </source>
</evidence>
<reference evidence="9" key="1">
    <citation type="journal article" date="2019" name="Int. J. Syst. Evol. Microbiol.">
        <title>The Global Catalogue of Microorganisms (GCM) 10K type strain sequencing project: providing services to taxonomists for standard genome sequencing and annotation.</title>
        <authorList>
            <consortium name="The Broad Institute Genomics Platform"/>
            <consortium name="The Broad Institute Genome Sequencing Center for Infectious Disease"/>
            <person name="Wu L."/>
            <person name="Ma J."/>
        </authorList>
    </citation>
    <scope>NUCLEOTIDE SEQUENCE [LARGE SCALE GENOMIC DNA]</scope>
    <source>
        <strain evidence="9">KCTC 62164</strain>
    </source>
</reference>
<organism evidence="8 9">
    <name type="scientific">Kordiimonas pumila</name>
    <dbReference type="NCBI Taxonomy" id="2161677"/>
    <lineage>
        <taxon>Bacteria</taxon>
        <taxon>Pseudomonadati</taxon>
        <taxon>Pseudomonadota</taxon>
        <taxon>Alphaproteobacteria</taxon>
        <taxon>Kordiimonadales</taxon>
        <taxon>Kordiimonadaceae</taxon>
        <taxon>Kordiimonas</taxon>
    </lineage>
</organism>
<evidence type="ECO:0000256" key="3">
    <source>
        <dbReference type="ARBA" id="ARBA00022692"/>
    </source>
</evidence>
<feature type="transmembrane region" description="Helical" evidence="6">
    <location>
        <begin position="175"/>
        <end position="197"/>
    </location>
</feature>
<dbReference type="InterPro" id="IPR036259">
    <property type="entry name" value="MFS_trans_sf"/>
</dbReference>
<dbReference type="RefSeq" id="WP_194213516.1">
    <property type="nucleotide sequence ID" value="NZ_CP061205.1"/>
</dbReference>
<keyword evidence="9" id="KW-1185">Reference proteome</keyword>
<accession>A0ABV7D763</accession>
<feature type="transmembrane region" description="Helical" evidence="6">
    <location>
        <begin position="79"/>
        <end position="98"/>
    </location>
</feature>
<evidence type="ECO:0000256" key="2">
    <source>
        <dbReference type="ARBA" id="ARBA00022448"/>
    </source>
</evidence>
<evidence type="ECO:0000313" key="8">
    <source>
        <dbReference type="EMBL" id="MFC3052843.1"/>
    </source>
</evidence>
<dbReference type="EMBL" id="JBHRSL010000010">
    <property type="protein sequence ID" value="MFC3052843.1"/>
    <property type="molecule type" value="Genomic_DNA"/>
</dbReference>
<evidence type="ECO:0000256" key="6">
    <source>
        <dbReference type="SAM" id="Phobius"/>
    </source>
</evidence>
<comment type="subcellular location">
    <subcellularLocation>
        <location evidence="1">Membrane</location>
        <topology evidence="1">Multi-pass membrane protein</topology>
    </subcellularLocation>
</comment>
<dbReference type="PANTHER" id="PTHR23505">
    <property type="entry name" value="SPINSTER"/>
    <property type="match status" value="1"/>
</dbReference>
<dbReference type="Gene3D" id="1.20.1250.20">
    <property type="entry name" value="MFS general substrate transporter like domains"/>
    <property type="match status" value="1"/>
</dbReference>
<feature type="transmembrane region" description="Helical" evidence="6">
    <location>
        <begin position="227"/>
        <end position="245"/>
    </location>
</feature>
<proteinExistence type="predicted"/>